<protein>
    <submittedName>
        <fullName evidence="3">Valacyclovir hydrolase</fullName>
    </submittedName>
</protein>
<sequence>MKPNTSTKKALLVETRMHFQYVRLGPLKKFLDQMLGSNRYQIQVRGGDYVLRAQRKLSTGEIEHLHKSAKEYEKIKDENAVLEPMSDASKSRPQPLTGIDKHSTPVAPISSSSPPDYLHRQSNDRGTVNKGPRHDVIDLMPCYHSSGSNVQWFDTTMTGYSTIFRGLKIRSLSDERSNSGLYDLEIEAGQTSNIFVVHGQLKSFAPGTHKAGFQKFAIKRLKEKTKLDDFLREYDKLTQVKSLRHPNIVDTLAVFKDESEGVQRYNFVFPLALTNLKRLFRGDRVNVSGTQKLSLWSQIGGLASAVAYLHESRTAHRDIKPSNILVYESHGTDQLELKLTDFGLAVDLSNALAWQEGSADVMSALNYNAPEIRLAFSKTSQNENDLHSLPSPQQLLSNDIWKLGCVLTELAVFVTRGSVGVSRFRDSIITETANVSSDSFSDIRFDDGERIKAEVLASIDTLASDTPEVSQLQPILLKMLSEALSRPSARAVCEYLTQFYIVMNDEDQVFREKTELPPQENLEYDHGILEPQDVQMKLAAIQIVNGLRDPKFVRGKKDMIRMIPKKTIPPDFQKRMGAYGWGIYAEMVKVWIPSIRVSASPPLRPSADIQSLCFQHQKSRITTGAILPFITHPRLNMSNSSEFLVLPRPGGATATSKGPIHGPSEAAFTQTFGALLPPAKFLETTTGKAAYYEMPHSSNGEGSSTPERVLFIHGVQTPALGMLPLARSLHGSFPRSHFILVDLWGHGLSESPVVPHEASLFHQLIDDLLDHLGWPSAHIVGFSFGASLTAGYTASRAARVQSFTLVAPAGLLHAANFTAKEQVYLSKDNSDEAGARKFVLGFLEGGELVVPADWKDRVAKGEVVAEAVREWQMREHPGHTASVIAIFRDGHVLDNDAAFAKAVETKIPSLAVLGGLDDLCSESQLTELGFTNVSVVPKVGHGVVRERVPEVASLISGFWAKLG</sequence>
<dbReference type="CDD" id="cd00180">
    <property type="entry name" value="PKc"/>
    <property type="match status" value="1"/>
</dbReference>
<keyword evidence="3" id="KW-0378">Hydrolase</keyword>
<feature type="region of interest" description="Disordered" evidence="1">
    <location>
        <begin position="77"/>
        <end position="131"/>
    </location>
</feature>
<dbReference type="InterPro" id="IPR000719">
    <property type="entry name" value="Prot_kinase_dom"/>
</dbReference>
<dbReference type="OrthoDB" id="408373at2759"/>
<dbReference type="Gene3D" id="3.40.50.1820">
    <property type="entry name" value="alpha/beta hydrolase"/>
    <property type="match status" value="1"/>
</dbReference>
<evidence type="ECO:0000259" key="2">
    <source>
        <dbReference type="PROSITE" id="PS50011"/>
    </source>
</evidence>
<dbReference type="Gene3D" id="1.10.510.10">
    <property type="entry name" value="Transferase(Phosphotransferase) domain 1"/>
    <property type="match status" value="1"/>
</dbReference>
<dbReference type="SMART" id="SM00220">
    <property type="entry name" value="S_TKc"/>
    <property type="match status" value="1"/>
</dbReference>
<organism evidence="3 4">
    <name type="scientific">Colletotrichum asianum</name>
    <dbReference type="NCBI Taxonomy" id="702518"/>
    <lineage>
        <taxon>Eukaryota</taxon>
        <taxon>Fungi</taxon>
        <taxon>Dikarya</taxon>
        <taxon>Ascomycota</taxon>
        <taxon>Pezizomycotina</taxon>
        <taxon>Sordariomycetes</taxon>
        <taxon>Hypocreomycetidae</taxon>
        <taxon>Glomerellales</taxon>
        <taxon>Glomerellaceae</taxon>
        <taxon>Colletotrichum</taxon>
        <taxon>Colletotrichum gloeosporioides species complex</taxon>
    </lineage>
</organism>
<dbReference type="Proteomes" id="UP000434172">
    <property type="component" value="Unassembled WGS sequence"/>
</dbReference>
<dbReference type="PROSITE" id="PS50011">
    <property type="entry name" value="PROTEIN_KINASE_DOM"/>
    <property type="match status" value="1"/>
</dbReference>
<dbReference type="Pfam" id="PF00069">
    <property type="entry name" value="Pkinase"/>
    <property type="match status" value="1"/>
</dbReference>
<name>A0A8H3W4R3_9PEZI</name>
<evidence type="ECO:0000313" key="4">
    <source>
        <dbReference type="Proteomes" id="UP000434172"/>
    </source>
</evidence>
<dbReference type="PANTHER" id="PTHR24359:SF1">
    <property type="entry name" value="INHIBITOR OF NUCLEAR FACTOR KAPPA-B KINASE EPSILON SUBUNIT HOMOLOG 1-RELATED"/>
    <property type="match status" value="1"/>
</dbReference>
<dbReference type="GO" id="GO:0016787">
    <property type="term" value="F:hydrolase activity"/>
    <property type="evidence" value="ECO:0007669"/>
    <property type="project" value="UniProtKB-KW"/>
</dbReference>
<dbReference type="InterPro" id="IPR011009">
    <property type="entry name" value="Kinase-like_dom_sf"/>
</dbReference>
<reference evidence="3 4" key="1">
    <citation type="submission" date="2019-12" db="EMBL/GenBank/DDBJ databases">
        <title>A genome sequence resource for the geographically widespread anthracnose pathogen Colletotrichum asianum.</title>
        <authorList>
            <person name="Meng Y."/>
        </authorList>
    </citation>
    <scope>NUCLEOTIDE SEQUENCE [LARGE SCALE GENOMIC DNA]</scope>
    <source>
        <strain evidence="3 4">ICMP 18580</strain>
    </source>
</reference>
<dbReference type="EMBL" id="WOWK01000082">
    <property type="protein sequence ID" value="KAF0320494.1"/>
    <property type="molecule type" value="Genomic_DNA"/>
</dbReference>
<dbReference type="SUPFAM" id="SSF56112">
    <property type="entry name" value="Protein kinase-like (PK-like)"/>
    <property type="match status" value="1"/>
</dbReference>
<dbReference type="Pfam" id="PF00561">
    <property type="entry name" value="Abhydrolase_1"/>
    <property type="match status" value="1"/>
</dbReference>
<dbReference type="Gene3D" id="3.30.200.20">
    <property type="entry name" value="Phosphorylase Kinase, domain 1"/>
    <property type="match status" value="1"/>
</dbReference>
<proteinExistence type="predicted"/>
<dbReference type="GO" id="GO:0004674">
    <property type="term" value="F:protein serine/threonine kinase activity"/>
    <property type="evidence" value="ECO:0007669"/>
    <property type="project" value="TreeGrafter"/>
</dbReference>
<dbReference type="InterPro" id="IPR029058">
    <property type="entry name" value="AB_hydrolase_fold"/>
</dbReference>
<dbReference type="AlphaFoldDB" id="A0A8H3W4R3"/>
<gene>
    <name evidence="3" type="ORF">GQ607_012250</name>
</gene>
<comment type="caution">
    <text evidence="3">The sequence shown here is derived from an EMBL/GenBank/DDBJ whole genome shotgun (WGS) entry which is preliminary data.</text>
</comment>
<evidence type="ECO:0000313" key="3">
    <source>
        <dbReference type="EMBL" id="KAF0320494.1"/>
    </source>
</evidence>
<evidence type="ECO:0000256" key="1">
    <source>
        <dbReference type="SAM" id="MobiDB-lite"/>
    </source>
</evidence>
<keyword evidence="4" id="KW-1185">Reference proteome</keyword>
<dbReference type="GO" id="GO:0005524">
    <property type="term" value="F:ATP binding"/>
    <property type="evidence" value="ECO:0007669"/>
    <property type="project" value="InterPro"/>
</dbReference>
<feature type="domain" description="Protein kinase" evidence="2">
    <location>
        <begin position="182"/>
        <end position="500"/>
    </location>
</feature>
<dbReference type="InterPro" id="IPR000073">
    <property type="entry name" value="AB_hydrolase_1"/>
</dbReference>
<dbReference type="SUPFAM" id="SSF53474">
    <property type="entry name" value="alpha/beta-Hydrolases"/>
    <property type="match status" value="1"/>
</dbReference>
<accession>A0A8H3W4R3</accession>
<dbReference type="PANTHER" id="PTHR24359">
    <property type="entry name" value="SERINE/THREONINE-PROTEIN KINASE SBK1"/>
    <property type="match status" value="1"/>
</dbReference>